<dbReference type="Pfam" id="PF03547">
    <property type="entry name" value="Mem_trans"/>
    <property type="match status" value="1"/>
</dbReference>
<comment type="subcellular location">
    <subcellularLocation>
        <location evidence="1">Cell membrane</location>
        <topology evidence="1">Multi-pass membrane protein</topology>
    </subcellularLocation>
</comment>
<protein>
    <recommendedName>
        <fullName evidence="11">AEC family transporter</fullName>
    </recommendedName>
</protein>
<feature type="transmembrane region" description="Helical" evidence="8">
    <location>
        <begin position="230"/>
        <end position="254"/>
    </location>
</feature>
<sequence length="316" mass="34467">MLANFTFSISVALPIFLIMLSGFILKEKGIITASFTKTANFIVFYIALPVKLFNSVSQSSVRNNFDLKFILFTIAGTCLSVILVTIFSLLFVKDKSKTGSFIHGAFRGNFVYIGFSLLENVMGSIPVKASLIVAFVVPVYNILGVLILILSNVERNSEQNKIKHALKNIITNPFIVAIFFGIIASLLKIKLPVLIQNTFSYFDLMATPLALLAIGATFQLDKLFVDILPAVLATILKLFILPTLAVLAGSFLAFSADELFLVYILFGVPSAISSYIISSAMGGDENLAASIVMMTTLFSVISLTLFVFVFKSFALV</sequence>
<dbReference type="PANTHER" id="PTHR36838">
    <property type="entry name" value="AUXIN EFFLUX CARRIER FAMILY PROTEIN"/>
    <property type="match status" value="1"/>
</dbReference>
<feature type="transmembrane region" description="Helical" evidence="8">
    <location>
        <begin position="131"/>
        <end position="153"/>
    </location>
</feature>
<dbReference type="InterPro" id="IPR038770">
    <property type="entry name" value="Na+/solute_symporter_sf"/>
</dbReference>
<keyword evidence="10" id="KW-1185">Reference proteome</keyword>
<proteinExistence type="inferred from homology"/>
<evidence type="ECO:0000256" key="7">
    <source>
        <dbReference type="ARBA" id="ARBA00023136"/>
    </source>
</evidence>
<evidence type="ECO:0000313" key="10">
    <source>
        <dbReference type="Proteomes" id="UP000199006"/>
    </source>
</evidence>
<evidence type="ECO:0000256" key="2">
    <source>
        <dbReference type="ARBA" id="ARBA00010145"/>
    </source>
</evidence>
<feature type="transmembrane region" description="Helical" evidence="8">
    <location>
        <begin position="6"/>
        <end position="26"/>
    </location>
</feature>
<dbReference type="PANTHER" id="PTHR36838:SF4">
    <property type="entry name" value="AUXIN EFFLUX CARRIER FAMILY PROTEIN"/>
    <property type="match status" value="1"/>
</dbReference>
<feature type="transmembrane region" description="Helical" evidence="8">
    <location>
        <begin position="104"/>
        <end position="125"/>
    </location>
</feature>
<keyword evidence="6 8" id="KW-1133">Transmembrane helix</keyword>
<dbReference type="OrthoDB" id="9794315at2"/>
<evidence type="ECO:0000256" key="1">
    <source>
        <dbReference type="ARBA" id="ARBA00004651"/>
    </source>
</evidence>
<evidence type="ECO:0000256" key="3">
    <source>
        <dbReference type="ARBA" id="ARBA00022448"/>
    </source>
</evidence>
<dbReference type="GO" id="GO:0005886">
    <property type="term" value="C:plasma membrane"/>
    <property type="evidence" value="ECO:0007669"/>
    <property type="project" value="UniProtKB-SubCell"/>
</dbReference>
<feature type="transmembrane region" description="Helical" evidence="8">
    <location>
        <begin position="38"/>
        <end position="57"/>
    </location>
</feature>
<dbReference type="RefSeq" id="WP_089861001.1">
    <property type="nucleotide sequence ID" value="NZ_FOTI01000013.1"/>
</dbReference>
<comment type="similarity">
    <text evidence="2">Belongs to the auxin efflux carrier (TC 2.A.69) family.</text>
</comment>
<gene>
    <name evidence="9" type="ORF">SAMN02983006_01197</name>
</gene>
<evidence type="ECO:0000256" key="6">
    <source>
        <dbReference type="ARBA" id="ARBA00022989"/>
    </source>
</evidence>
<dbReference type="Gene3D" id="1.20.1530.20">
    <property type="match status" value="1"/>
</dbReference>
<feature type="transmembrane region" description="Helical" evidence="8">
    <location>
        <begin position="165"/>
        <end position="187"/>
    </location>
</feature>
<keyword evidence="3" id="KW-0813">Transport</keyword>
<evidence type="ECO:0000313" key="9">
    <source>
        <dbReference type="EMBL" id="SFL45860.1"/>
    </source>
</evidence>
<feature type="transmembrane region" description="Helical" evidence="8">
    <location>
        <begin position="260"/>
        <end position="277"/>
    </location>
</feature>
<evidence type="ECO:0000256" key="4">
    <source>
        <dbReference type="ARBA" id="ARBA00022475"/>
    </source>
</evidence>
<feature type="transmembrane region" description="Helical" evidence="8">
    <location>
        <begin position="289"/>
        <end position="310"/>
    </location>
</feature>
<keyword evidence="5 8" id="KW-0812">Transmembrane</keyword>
<dbReference type="GO" id="GO:0055085">
    <property type="term" value="P:transmembrane transport"/>
    <property type="evidence" value="ECO:0007669"/>
    <property type="project" value="InterPro"/>
</dbReference>
<reference evidence="9 10" key="1">
    <citation type="submission" date="2016-10" db="EMBL/GenBank/DDBJ databases">
        <authorList>
            <person name="de Groot N.N."/>
        </authorList>
    </citation>
    <scope>NUCLEOTIDE SEQUENCE [LARGE SCALE GENOMIC DNA]</scope>
    <source>
        <strain evidence="9 10">ATCC 51327</strain>
    </source>
</reference>
<keyword evidence="4" id="KW-1003">Cell membrane</keyword>
<dbReference type="EMBL" id="FOTI01000013">
    <property type="protein sequence ID" value="SFL45860.1"/>
    <property type="molecule type" value="Genomic_DNA"/>
</dbReference>
<evidence type="ECO:0008006" key="11">
    <source>
        <dbReference type="Google" id="ProtNLM"/>
    </source>
</evidence>
<dbReference type="Proteomes" id="UP000199006">
    <property type="component" value="Unassembled WGS sequence"/>
</dbReference>
<organism evidence="9 10">
    <name type="scientific">Halanaerobium salsuginis</name>
    <dbReference type="NCBI Taxonomy" id="29563"/>
    <lineage>
        <taxon>Bacteria</taxon>
        <taxon>Bacillati</taxon>
        <taxon>Bacillota</taxon>
        <taxon>Clostridia</taxon>
        <taxon>Halanaerobiales</taxon>
        <taxon>Halanaerobiaceae</taxon>
        <taxon>Halanaerobium</taxon>
    </lineage>
</organism>
<evidence type="ECO:0000256" key="5">
    <source>
        <dbReference type="ARBA" id="ARBA00022692"/>
    </source>
</evidence>
<name>A0A1I4HVJ4_9FIRM</name>
<evidence type="ECO:0000256" key="8">
    <source>
        <dbReference type="SAM" id="Phobius"/>
    </source>
</evidence>
<feature type="transmembrane region" description="Helical" evidence="8">
    <location>
        <begin position="69"/>
        <end position="92"/>
    </location>
</feature>
<dbReference type="STRING" id="29563.SAMN02983006_01197"/>
<keyword evidence="7 8" id="KW-0472">Membrane</keyword>
<dbReference type="AlphaFoldDB" id="A0A1I4HVJ4"/>
<accession>A0A1I4HVJ4</accession>
<dbReference type="InterPro" id="IPR004776">
    <property type="entry name" value="Mem_transp_PIN-like"/>
</dbReference>